<organism evidence="3 4">
    <name type="scientific">Macrostomum lignano</name>
    <dbReference type="NCBI Taxonomy" id="282301"/>
    <lineage>
        <taxon>Eukaryota</taxon>
        <taxon>Metazoa</taxon>
        <taxon>Spiralia</taxon>
        <taxon>Lophotrochozoa</taxon>
        <taxon>Platyhelminthes</taxon>
        <taxon>Rhabditophora</taxon>
        <taxon>Macrostomorpha</taxon>
        <taxon>Macrostomida</taxon>
        <taxon>Macrostomidae</taxon>
        <taxon>Macrostomum</taxon>
    </lineage>
</organism>
<dbReference type="OrthoDB" id="10021899at2759"/>
<dbReference type="InterPro" id="IPR002035">
    <property type="entry name" value="VWF_A"/>
</dbReference>
<proteinExistence type="predicted"/>
<dbReference type="Gene3D" id="3.40.50.410">
    <property type="entry name" value="von Willebrand factor, type A domain"/>
    <property type="match status" value="1"/>
</dbReference>
<dbReference type="PANTHER" id="PTHR10579:SF43">
    <property type="entry name" value="ZINC FINGER (C3HC4-TYPE RING FINGER) FAMILY PROTEIN"/>
    <property type="match status" value="1"/>
</dbReference>
<protein>
    <recommendedName>
        <fullName evidence="2">VWFA domain-containing protein</fullName>
    </recommendedName>
</protein>
<dbReference type="InterPro" id="IPR013642">
    <property type="entry name" value="CLCA_N"/>
</dbReference>
<dbReference type="PANTHER" id="PTHR10579">
    <property type="entry name" value="CALCIUM-ACTIVATED CHLORIDE CHANNEL REGULATOR"/>
    <property type="match status" value="1"/>
</dbReference>
<sequence length="925" mass="101277">MQHRKLAPLLLPLLLLQIFATIQPLNAKERGQISLGSNGGYKNLVIAVDRSWPEDPQLVEKIKSAVTEFSKQLSIATKPMFNNSASLHIAHVYILVPKTWTNNLTQIDSQSTWQTFDNSDIRLGRSPQQPHYTYHSESCGFPGDFTVFDTNHTLSTDPYLLSKQMLSEFGQLRWGLRSERNGEGGPHAYFEGGKLVPAICTKSIKGIFRHNETQAPCKVDSDTSTVEPSCRFYPDAMQEVEASLLGTTEVQSVDQFCDHWDSPVPELQHNKRAPVPLNACNGHGARDLMRKSKSGDFNTPPKAMEKQPAVQFTVVQPLPYRRLTLIIDISSSMRGDPLNKIKVGVDKFVRDLAEDGIECALVTFNHYTQLVKPLTFFNATQVRDAFAKDVKELRAGGLTAIGDALALGMRVLGVDPARPSPEVPGYMLLLTDGQENRYQNYTLLQAAAVLRNTSIIVDTVTFGPQADKRLSQLSEDTNGYSFFCKFENSTNDFIEQLSDTVRKRVEATQMPIEVFSSQLDASSFSVPVKIDKSVGKDTSFMLTTYRASDINSTDLKVRSPNGTVYDKNSPQYSKDPVLGTVTIKVSGVAETGEWRATDGRSTALQSSWSSAQVRNSRIALTVTSKASSSEEEPIVLDGSLSANVSVHLNRSTSINVVASLFRGFRRITGAKIVAKIESESSTDVVLELHDDGVFPDLEAGDGVYSAQVPLKSISKVQEYNVRLISDSPVSRVTSAGKFYVKSIDQGDLQNLPPSPVSDLKAEVHLPTKTLRLWWTAVGDEQSQGTAARYIIKSSDNDTLLEEDFHLADNVSAAVTPLVAGSIQSVNVSADQLASYNSTFYLAVMAVSSRGAKSELSNLVATQLKLPDNIDNIDGSLTSPMPSTSTLAPEIYTTKSGGPVGPLQSCWISGLLLGLISWKLVLLCVR</sequence>
<dbReference type="EMBL" id="NIVC01001874">
    <property type="protein sequence ID" value="PAA63085.1"/>
    <property type="molecule type" value="Genomic_DNA"/>
</dbReference>
<keyword evidence="1" id="KW-0732">Signal</keyword>
<comment type="caution">
    <text evidence="3">The sequence shown here is derived from an EMBL/GenBank/DDBJ whole genome shotgun (WGS) entry which is preliminary data.</text>
</comment>
<feature type="chain" id="PRO_5012311864" description="VWFA domain-containing protein" evidence="1">
    <location>
        <begin position="28"/>
        <end position="925"/>
    </location>
</feature>
<dbReference type="Pfam" id="PF08434">
    <property type="entry name" value="CLCA"/>
    <property type="match status" value="1"/>
</dbReference>
<evidence type="ECO:0000256" key="1">
    <source>
        <dbReference type="SAM" id="SignalP"/>
    </source>
</evidence>
<evidence type="ECO:0000313" key="3">
    <source>
        <dbReference type="EMBL" id="PAA63085.1"/>
    </source>
</evidence>
<dbReference type="InterPro" id="IPR036465">
    <property type="entry name" value="vWFA_dom_sf"/>
</dbReference>
<evidence type="ECO:0000313" key="4">
    <source>
        <dbReference type="Proteomes" id="UP000215902"/>
    </source>
</evidence>
<dbReference type="SMART" id="SM00327">
    <property type="entry name" value="VWA"/>
    <property type="match status" value="1"/>
</dbReference>
<dbReference type="Proteomes" id="UP000215902">
    <property type="component" value="Unassembled WGS sequence"/>
</dbReference>
<feature type="signal peptide" evidence="1">
    <location>
        <begin position="1"/>
        <end position="27"/>
    </location>
</feature>
<dbReference type="CDD" id="cd00198">
    <property type="entry name" value="vWFA"/>
    <property type="match status" value="1"/>
</dbReference>
<dbReference type="STRING" id="282301.A0A267ENH4"/>
<reference evidence="3 4" key="1">
    <citation type="submission" date="2017-06" db="EMBL/GenBank/DDBJ databases">
        <title>A platform for efficient transgenesis in Macrostomum lignano, a flatworm model organism for stem cell research.</title>
        <authorList>
            <person name="Berezikov E."/>
        </authorList>
    </citation>
    <scope>NUCLEOTIDE SEQUENCE [LARGE SCALE GENOMIC DNA]</scope>
    <source>
        <strain evidence="3">DV1</strain>
        <tissue evidence="3">Whole organism</tissue>
    </source>
</reference>
<evidence type="ECO:0000259" key="2">
    <source>
        <dbReference type="PROSITE" id="PS50234"/>
    </source>
</evidence>
<feature type="domain" description="VWFA" evidence="2">
    <location>
        <begin position="322"/>
        <end position="501"/>
    </location>
</feature>
<dbReference type="PROSITE" id="PS50234">
    <property type="entry name" value="VWFA"/>
    <property type="match status" value="1"/>
</dbReference>
<dbReference type="NCBIfam" id="NF041940">
    <property type="entry name" value="choice_anch_X"/>
    <property type="match status" value="1"/>
</dbReference>
<keyword evidence="4" id="KW-1185">Reference proteome</keyword>
<name>A0A267ENH4_9PLAT</name>
<accession>A0A267ENH4</accession>
<dbReference type="Pfam" id="PF00092">
    <property type="entry name" value="VWA"/>
    <property type="match status" value="1"/>
</dbReference>
<gene>
    <name evidence="3" type="ORF">BOX15_Mlig018319g2</name>
</gene>
<dbReference type="SUPFAM" id="SSF53300">
    <property type="entry name" value="vWA-like"/>
    <property type="match status" value="1"/>
</dbReference>
<dbReference type="InterPro" id="IPR051266">
    <property type="entry name" value="CLCR"/>
</dbReference>
<dbReference type="AlphaFoldDB" id="A0A267ENH4"/>